<dbReference type="InterPro" id="IPR029055">
    <property type="entry name" value="Ntn_hydrolases_N"/>
</dbReference>
<dbReference type="Gene3D" id="3.60.20.10">
    <property type="entry name" value="Glutamine Phosphoribosylpyrophosphate, subunit 1, domain 1"/>
    <property type="match status" value="1"/>
</dbReference>
<dbReference type="Gene3D" id="1.10.1400.10">
    <property type="match status" value="1"/>
</dbReference>
<dbReference type="PROSITE" id="PS51257">
    <property type="entry name" value="PROKAR_LIPOPROTEIN"/>
    <property type="match status" value="1"/>
</dbReference>
<evidence type="ECO:0000256" key="2">
    <source>
        <dbReference type="ARBA" id="ARBA00022729"/>
    </source>
</evidence>
<dbReference type="SUPFAM" id="SSF56235">
    <property type="entry name" value="N-terminal nucleophile aminohydrolases (Ntn hydrolases)"/>
    <property type="match status" value="1"/>
</dbReference>
<dbReference type="InterPro" id="IPR043147">
    <property type="entry name" value="Penicillin_amidase_A-knob"/>
</dbReference>
<dbReference type="InterPro" id="IPR002692">
    <property type="entry name" value="S45"/>
</dbReference>
<organism evidence="5">
    <name type="scientific">marine metagenome</name>
    <dbReference type="NCBI Taxonomy" id="408172"/>
    <lineage>
        <taxon>unclassified sequences</taxon>
        <taxon>metagenomes</taxon>
        <taxon>ecological metagenomes</taxon>
    </lineage>
</organism>
<dbReference type="GO" id="GO:0016811">
    <property type="term" value="F:hydrolase activity, acting on carbon-nitrogen (but not peptide) bonds, in linear amides"/>
    <property type="evidence" value="ECO:0007669"/>
    <property type="project" value="InterPro"/>
</dbReference>
<evidence type="ECO:0000256" key="1">
    <source>
        <dbReference type="ARBA" id="ARBA00006586"/>
    </source>
</evidence>
<dbReference type="Gene3D" id="2.30.120.10">
    <property type="match status" value="1"/>
</dbReference>
<keyword evidence="2" id="KW-0732">Signal</keyword>
<dbReference type="PANTHER" id="PTHR34218">
    <property type="entry name" value="PEPTIDASE S45 PENICILLIN AMIDASE"/>
    <property type="match status" value="1"/>
</dbReference>
<keyword evidence="4" id="KW-0865">Zymogen</keyword>
<accession>A0A381XME4</accession>
<dbReference type="EMBL" id="UINC01015625">
    <property type="protein sequence ID" value="SVA65672.1"/>
    <property type="molecule type" value="Genomic_DNA"/>
</dbReference>
<evidence type="ECO:0000256" key="4">
    <source>
        <dbReference type="ARBA" id="ARBA00023145"/>
    </source>
</evidence>
<dbReference type="Gene3D" id="1.10.439.10">
    <property type="entry name" value="Penicillin Amidohydrolase, domain 1"/>
    <property type="match status" value="1"/>
</dbReference>
<dbReference type="PANTHER" id="PTHR34218:SF3">
    <property type="entry name" value="ACYL-HOMOSERINE LACTONE ACYLASE PVDQ"/>
    <property type="match status" value="1"/>
</dbReference>
<evidence type="ECO:0000313" key="5">
    <source>
        <dbReference type="EMBL" id="SVA65672.1"/>
    </source>
</evidence>
<reference evidence="5" key="1">
    <citation type="submission" date="2018-05" db="EMBL/GenBank/DDBJ databases">
        <authorList>
            <person name="Lanie J.A."/>
            <person name="Ng W.-L."/>
            <person name="Kazmierczak K.M."/>
            <person name="Andrzejewski T.M."/>
            <person name="Davidsen T.M."/>
            <person name="Wayne K.J."/>
            <person name="Tettelin H."/>
            <person name="Glass J.I."/>
            <person name="Rusch D."/>
            <person name="Podicherti R."/>
            <person name="Tsui H.-C.T."/>
            <person name="Winkler M.E."/>
        </authorList>
    </citation>
    <scope>NUCLEOTIDE SEQUENCE</scope>
</reference>
<evidence type="ECO:0008006" key="6">
    <source>
        <dbReference type="Google" id="ProtNLM"/>
    </source>
</evidence>
<dbReference type="GO" id="GO:0017000">
    <property type="term" value="P:antibiotic biosynthetic process"/>
    <property type="evidence" value="ECO:0007669"/>
    <property type="project" value="InterPro"/>
</dbReference>
<dbReference type="InterPro" id="IPR023343">
    <property type="entry name" value="Penicillin_amidase_dom1"/>
</dbReference>
<keyword evidence="3" id="KW-0378">Hydrolase</keyword>
<evidence type="ECO:0000256" key="3">
    <source>
        <dbReference type="ARBA" id="ARBA00022801"/>
    </source>
</evidence>
<comment type="similarity">
    <text evidence="1">Belongs to the peptidase S45 family.</text>
</comment>
<gene>
    <name evidence="5" type="ORF">METZ01_LOCUS118526</name>
</gene>
<sequence>MIATFKKNLHFTVIFFLSFSLASCGWLEGKNYEATIRVTSYGIPHIMAENWGDLGFGYGYQFASDNLCVFAKHVVRVNGQMAKHFGRNNEHLANDALLGFFGRESIIRMGLLQVDQRMADVSEGYAAGYNHYLENIPAGRHESCVDAEWLRPIDRFDVFRMSIYITLLASFSDPRIANAVLALGMDEQSNSDNLRANNFKWSESMGSNSYALGSEVTQTGKAMLLGNPHYPWRGSRRFYQVHMTIPGEMNVMGITILGSSLINVGFTEQLAWTHTVSNANRFTLYELDLSDQDRDVYFFDRKRFRIRSIPVAIEVKEDDGTLTKETIKLNFSRYGLLLDAGILLGDDTLKGWPNKDGKVFAIRDVAMENTRVGDTLVGMLTATSFDNFLNAIKDNLGLSFINTIAVNSNGEAFYGDYSTIPYLTDEQLLDCQPSETGKALNRSSVDILRNPAGIPVLSGNRSECDWIVDPTSPQEGLIPGEKLASIRTTQYASNSNDSYWLANLDQPLTGYLKVMGGEDYQVSLRSQLALLQIKQRLNGTDGIDDNPLFSLKNLQAVTLAARNLAGEWFLGDLLSMCDEYQDELTEKATRACRVLSRWDMKTNIDSIGNQVFYLFWQKARKIDNLHILPFDPEKPLDTPRGLNIKDRDTRLQLIQSLDYAVDVFDDNLLPLDAKWGDLQYEIRNGKKIPLFGGGFDAGNFSAMRAKLTKGEGWSEILHGNSYIQTVTWNDDGVVAEGILSYSQSSDPASPHYQDQTELYSEKKWVKLPFKEEEILSDPNLKIIEIKSN</sequence>
<dbReference type="AlphaFoldDB" id="A0A381XME4"/>
<dbReference type="InterPro" id="IPR043146">
    <property type="entry name" value="Penicillin_amidase_N_B-knob"/>
</dbReference>
<name>A0A381XME4_9ZZZZ</name>
<protein>
    <recommendedName>
        <fullName evidence="6">Acyl-homoserine-lactone acylase</fullName>
    </recommendedName>
</protein>
<proteinExistence type="inferred from homology"/>
<dbReference type="Pfam" id="PF01804">
    <property type="entry name" value="Penicil_amidase"/>
    <property type="match status" value="1"/>
</dbReference>